<feature type="signal peptide" evidence="1">
    <location>
        <begin position="1"/>
        <end position="23"/>
    </location>
</feature>
<keyword evidence="3" id="KW-1185">Reference proteome</keyword>
<dbReference type="EMBL" id="FQVT01000005">
    <property type="protein sequence ID" value="SHG15970.1"/>
    <property type="molecule type" value="Genomic_DNA"/>
</dbReference>
<accession>A0A1M5HJ46</accession>
<evidence type="ECO:0000313" key="3">
    <source>
        <dbReference type="Proteomes" id="UP000183945"/>
    </source>
</evidence>
<protein>
    <submittedName>
        <fullName evidence="2">Uncharacterized protein</fullName>
    </submittedName>
</protein>
<organism evidence="2 3">
    <name type="scientific">Salegentibacter echinorum</name>
    <dbReference type="NCBI Taxonomy" id="1073325"/>
    <lineage>
        <taxon>Bacteria</taxon>
        <taxon>Pseudomonadati</taxon>
        <taxon>Bacteroidota</taxon>
        <taxon>Flavobacteriia</taxon>
        <taxon>Flavobacteriales</taxon>
        <taxon>Flavobacteriaceae</taxon>
        <taxon>Salegentibacter</taxon>
    </lineage>
</organism>
<proteinExistence type="predicted"/>
<dbReference type="RefSeq" id="WP_072879448.1">
    <property type="nucleotide sequence ID" value="NZ_FQVT01000005.1"/>
</dbReference>
<keyword evidence="1" id="KW-0732">Signal</keyword>
<dbReference type="Proteomes" id="UP000183945">
    <property type="component" value="Unassembled WGS sequence"/>
</dbReference>
<name>A0A1M5HJ46_SALEC</name>
<reference evidence="3" key="1">
    <citation type="submission" date="2016-11" db="EMBL/GenBank/DDBJ databases">
        <authorList>
            <person name="Varghese N."/>
            <person name="Submissions S."/>
        </authorList>
    </citation>
    <scope>NUCLEOTIDE SEQUENCE [LARGE SCALE GENOMIC DNA]</scope>
    <source>
        <strain evidence="3">DSM 24579</strain>
    </source>
</reference>
<dbReference type="STRING" id="1073325.SAMN05444483_105172"/>
<dbReference type="AlphaFoldDB" id="A0A1M5HJ46"/>
<dbReference type="OrthoDB" id="1164716at2"/>
<evidence type="ECO:0000256" key="1">
    <source>
        <dbReference type="SAM" id="SignalP"/>
    </source>
</evidence>
<gene>
    <name evidence="2" type="ORF">SAMN05444483_105172</name>
</gene>
<sequence length="438" mass="49346">MIKKLLFSSLPLFMFVNISLAQATLEAIEPDYRRSSLHTILLESQDFPNKETVLKAYYNAKFPDNYNNHNIGEKTFKYSDYKLTEQERIDAEVNKTGAGKAIASLGSNLTAGIMDSLAADYPIIIDKYLKDKQIAKKMVAKWFNRQEDGTFDTKLIAKRGQYDASALKVSEANNSARGTNMLSDAGMELIDKTFLTVSRVNFVSNEIVAKAIYLAALEAAKELPMGQGLANKAAEKVYNKTKEGYSVWTTTYLYKLKWNDSIESAFYKDLWIDEENFDAAKKTAFDNSELFELEFIGDEKSTSLVTFSLKKRTEKQIISLSTVRNVDAVFAKLQKKYDVFKPMVPLLTGRPITAKIGMKEGLEGGEKFEVLEVVQDPDTGLSSYERVGTVKVDKKSIWDNRYNLADGEEALDEDSALDRTTFKGGKKYLPGMLIRQIK</sequence>
<feature type="chain" id="PRO_5012341340" evidence="1">
    <location>
        <begin position="24"/>
        <end position="438"/>
    </location>
</feature>
<evidence type="ECO:0000313" key="2">
    <source>
        <dbReference type="EMBL" id="SHG15970.1"/>
    </source>
</evidence>